<accession>A0A8S9VF15</accession>
<evidence type="ECO:0000313" key="2">
    <source>
        <dbReference type="Proteomes" id="UP000704712"/>
    </source>
</evidence>
<dbReference type="EMBL" id="JAACNO010000105">
    <property type="protein sequence ID" value="KAF4149932.1"/>
    <property type="molecule type" value="Genomic_DNA"/>
</dbReference>
<dbReference type="AlphaFoldDB" id="A0A8S9VF15"/>
<proteinExistence type="predicted"/>
<protein>
    <submittedName>
        <fullName evidence="1">Uncharacterized protein</fullName>
    </submittedName>
</protein>
<reference evidence="1" key="1">
    <citation type="submission" date="2020-03" db="EMBL/GenBank/DDBJ databases">
        <title>Hybrid Assembly of Korean Phytophthora infestans isolates.</title>
        <authorList>
            <person name="Prokchorchik M."/>
            <person name="Lee Y."/>
            <person name="Seo J."/>
            <person name="Cho J.-H."/>
            <person name="Park Y.-E."/>
            <person name="Jang D.-C."/>
            <person name="Im J.-S."/>
            <person name="Choi J.-G."/>
            <person name="Park H.-J."/>
            <person name="Lee G.-B."/>
            <person name="Lee Y.-G."/>
            <person name="Hong S.-Y."/>
            <person name="Cho K."/>
            <person name="Sohn K.H."/>
        </authorList>
    </citation>
    <scope>NUCLEOTIDE SEQUENCE</scope>
    <source>
        <strain evidence="1">KR_2_A2</strain>
    </source>
</reference>
<evidence type="ECO:0000313" key="1">
    <source>
        <dbReference type="EMBL" id="KAF4149932.1"/>
    </source>
</evidence>
<comment type="caution">
    <text evidence="1">The sequence shown here is derived from an EMBL/GenBank/DDBJ whole genome shotgun (WGS) entry which is preliminary data.</text>
</comment>
<organism evidence="1 2">
    <name type="scientific">Phytophthora infestans</name>
    <name type="common">Potato late blight agent</name>
    <name type="synonym">Botrytis infestans</name>
    <dbReference type="NCBI Taxonomy" id="4787"/>
    <lineage>
        <taxon>Eukaryota</taxon>
        <taxon>Sar</taxon>
        <taxon>Stramenopiles</taxon>
        <taxon>Oomycota</taxon>
        <taxon>Peronosporomycetes</taxon>
        <taxon>Peronosporales</taxon>
        <taxon>Peronosporaceae</taxon>
        <taxon>Phytophthora</taxon>
    </lineage>
</organism>
<dbReference type="Proteomes" id="UP000704712">
    <property type="component" value="Unassembled WGS sequence"/>
</dbReference>
<name>A0A8S9VF15_PHYIN</name>
<gene>
    <name evidence="1" type="ORF">GN958_ATG00871</name>
</gene>
<sequence length="124" mass="13370">MNSLQRRPAAATAAAAHQTATASCLSSSAFRRPSVPAQSSAISLQQHVQVTQHVEHTNIPRKTHPQHSTLQTTWSVPAAASHVATSVCKWQQHSPATPSFSPSVVLLQHHKYQTPTESQRIAPA</sequence>
<dbReference type="PROSITE" id="PS51257">
    <property type="entry name" value="PROKAR_LIPOPROTEIN"/>
    <property type="match status" value="1"/>
</dbReference>